<keyword evidence="1" id="KW-0175">Coiled coil</keyword>
<reference evidence="2 3" key="1">
    <citation type="submission" date="2024-04" db="EMBL/GenBank/DDBJ databases">
        <title>Tritrichomonas musculus Genome.</title>
        <authorList>
            <person name="Alves-Ferreira E."/>
            <person name="Grigg M."/>
            <person name="Lorenzi H."/>
            <person name="Galac M."/>
        </authorList>
    </citation>
    <scope>NUCLEOTIDE SEQUENCE [LARGE SCALE GENOMIC DNA]</scope>
    <source>
        <strain evidence="2 3">EAF2021</strain>
    </source>
</reference>
<protein>
    <submittedName>
        <fullName evidence="2">Uncharacterized protein</fullName>
    </submittedName>
</protein>
<comment type="caution">
    <text evidence="2">The sequence shown here is derived from an EMBL/GenBank/DDBJ whole genome shotgun (WGS) entry which is preliminary data.</text>
</comment>
<evidence type="ECO:0000313" key="2">
    <source>
        <dbReference type="EMBL" id="KAK8842820.1"/>
    </source>
</evidence>
<keyword evidence="3" id="KW-1185">Reference proteome</keyword>
<feature type="coiled-coil region" evidence="1">
    <location>
        <begin position="317"/>
        <end position="381"/>
    </location>
</feature>
<feature type="coiled-coil region" evidence="1">
    <location>
        <begin position="63"/>
        <end position="90"/>
    </location>
</feature>
<dbReference type="Proteomes" id="UP001470230">
    <property type="component" value="Unassembled WGS sequence"/>
</dbReference>
<dbReference type="EMBL" id="JAPFFF010000037">
    <property type="protein sequence ID" value="KAK8842820.1"/>
    <property type="molecule type" value="Genomic_DNA"/>
</dbReference>
<proteinExistence type="predicted"/>
<accession>A0ABR2H9D0</accession>
<name>A0ABR2H9D0_9EUKA</name>
<sequence length="406" mass="47873">MNENRYDNRLIRLSDVIRTSIDEMMSERMAQQFQKKKISPTNFSNRLLQVLDIGLKCEREQYIKELLQKLKNVEKERDDLQKELNDQKRRFAHESTIIETDKAALQRKYLALDEHYKTLGWRKDQSEMSYQEKIQMRDNIIRLQRIALNQTQKANNLLQNQVRELKELVISNNKKQTKALKALKATLFDQFHQTMGYFIKKQKKRDNLQLKTLLAEYKNEKMAHDQLKGASQLLLDSIWNISPRRNKPPKFSLEDLPRKVSEVHNFIQHSVQDQKDIAIENVKKELSSTLPEISIIGQESVTEAVTSVITDRVAEKEAEFLSKLKAHEKREEKLKRKLQIALTQIQSLKKPVMSPPQYRYVDEYKEIKDDWDQQKELLDKKMQELSQGISMSLNRSSLSKSIFTSP</sequence>
<evidence type="ECO:0000313" key="3">
    <source>
        <dbReference type="Proteomes" id="UP001470230"/>
    </source>
</evidence>
<organism evidence="2 3">
    <name type="scientific">Tritrichomonas musculus</name>
    <dbReference type="NCBI Taxonomy" id="1915356"/>
    <lineage>
        <taxon>Eukaryota</taxon>
        <taxon>Metamonada</taxon>
        <taxon>Parabasalia</taxon>
        <taxon>Tritrichomonadida</taxon>
        <taxon>Tritrichomonadidae</taxon>
        <taxon>Tritrichomonas</taxon>
    </lineage>
</organism>
<evidence type="ECO:0000256" key="1">
    <source>
        <dbReference type="SAM" id="Coils"/>
    </source>
</evidence>
<gene>
    <name evidence="2" type="ORF">M9Y10_025686</name>
</gene>